<keyword evidence="2" id="KW-1185">Reference proteome</keyword>
<sequence>MLAQLVQFQGYGSLGLRMGDKHHTLELSTSVHGDAPSCSLKKLKSCESARVLQAKIPRGIFESYVTWSADYVYRF</sequence>
<gene>
    <name evidence="1" type="ordered locus">HP_1425</name>
</gene>
<evidence type="ECO:0008006" key="3">
    <source>
        <dbReference type="Google" id="ProtNLM"/>
    </source>
</evidence>
<protein>
    <recommendedName>
        <fullName evidence="3">Outer membrane protein</fullName>
    </recommendedName>
</protein>
<evidence type="ECO:0000313" key="1">
    <source>
        <dbReference type="EMBL" id="AAD08474.1"/>
    </source>
</evidence>
<name>O25968_HELPY</name>
<evidence type="ECO:0000313" key="2">
    <source>
        <dbReference type="Proteomes" id="UP000000429"/>
    </source>
</evidence>
<dbReference type="KEGG" id="hpy:HP_1425"/>
<reference evidence="1 2" key="1">
    <citation type="journal article" date="1997" name="Nature">
        <title>The complete genome sequence of the gastric pathogen Helicobacter pylori.</title>
        <authorList>
            <person name="Tomb J.-F."/>
            <person name="White O."/>
            <person name="Kerlavage A.R."/>
            <person name="Clayton R.A."/>
            <person name="Sutton G.G."/>
            <person name="Fleischmann R.D."/>
            <person name="Ketchum K.A."/>
            <person name="Klenk H.P."/>
            <person name="Gill S."/>
            <person name="Dougherty B.A."/>
            <person name="Nelson K."/>
            <person name="Quackenbush J."/>
            <person name="Zhou L."/>
            <person name="Kirkness E.F."/>
            <person name="Peterson S."/>
            <person name="Loftus B."/>
            <person name="Richardson D."/>
            <person name="Dodson R."/>
            <person name="Khalak H.G."/>
            <person name="Glodek A."/>
            <person name="McKenney K."/>
            <person name="Fitzegerald L.M."/>
            <person name="Lee N."/>
            <person name="Adams M.D."/>
            <person name="Hickey E.K."/>
            <person name="Berg D.E."/>
            <person name="Gocayne J.D."/>
            <person name="Utterback T.R."/>
            <person name="Peterson J.D."/>
            <person name="Kelley J.M."/>
            <person name="Karp P.D."/>
            <person name="Smith H.O."/>
            <person name="Fraser C.M."/>
            <person name="Venter J.C."/>
        </authorList>
    </citation>
    <scope>NUCLEOTIDE SEQUENCE [LARGE SCALE GENOMIC DNA]</scope>
    <source>
        <strain evidence="2">ATCC 700392 / 26695</strain>
    </source>
</reference>
<dbReference type="PIR" id="A64698">
    <property type="entry name" value="A64698"/>
</dbReference>
<dbReference type="InParanoid" id="O25968"/>
<accession>O25968</accession>
<dbReference type="Proteomes" id="UP000000429">
    <property type="component" value="Chromosome"/>
</dbReference>
<dbReference type="EMBL" id="AE000511">
    <property type="protein sequence ID" value="AAD08474.1"/>
    <property type="molecule type" value="Genomic_DNA"/>
</dbReference>
<proteinExistence type="predicted"/>
<dbReference type="EnsemblBacteria" id="AAD08474">
    <property type="protein sequence ID" value="AAD08474"/>
    <property type="gene ID" value="HP_1425"/>
</dbReference>
<dbReference type="AlphaFoldDB" id="O25968"/>
<organism evidence="1 2">
    <name type="scientific">Helicobacter pylori (strain ATCC 700392 / 26695)</name>
    <name type="common">Campylobacter pylori</name>
    <dbReference type="NCBI Taxonomy" id="85962"/>
    <lineage>
        <taxon>Bacteria</taxon>
        <taxon>Pseudomonadati</taxon>
        <taxon>Campylobacterota</taxon>
        <taxon>Epsilonproteobacteria</taxon>
        <taxon>Campylobacterales</taxon>
        <taxon>Helicobacteraceae</taxon>
        <taxon>Helicobacter</taxon>
    </lineage>
</organism>